<dbReference type="AlphaFoldDB" id="A0A6J4KII5"/>
<dbReference type="InterPro" id="IPR050508">
    <property type="entry name" value="Methyltransf_Superfamily"/>
</dbReference>
<reference evidence="2" key="1">
    <citation type="submission" date="2020-02" db="EMBL/GenBank/DDBJ databases">
        <authorList>
            <person name="Meier V. D."/>
        </authorList>
    </citation>
    <scope>NUCLEOTIDE SEQUENCE</scope>
    <source>
        <strain evidence="2">AVDCRST_MAG93</strain>
    </source>
</reference>
<sequence>MGSATVQGQLWGKHAEDFATYLEQVGLPLFGAVLDAARVTRGTCLLDAGCGAGLLALLASLRGARVTALDASAALLDIVRARVPEADVREGGLEALPFAAASFDAVTAVNSVFYAADMGAAMSELARVVRPDGRVVVTAWGPPERCEFLTTVLPALGPLMPPPPPGAEPGHPVETLAEPGALAAVLERAGLRVVEEGETACPFVFPNAQVSWRANASAGPNQLAIAHSGEAAVRAAFAEAARTHTRPDGSIRYENVFLWAVGERP</sequence>
<dbReference type="CDD" id="cd02440">
    <property type="entry name" value="AdoMet_MTases"/>
    <property type="match status" value="1"/>
</dbReference>
<evidence type="ECO:0000259" key="1">
    <source>
        <dbReference type="Pfam" id="PF08241"/>
    </source>
</evidence>
<accession>A0A6J4KII5</accession>
<dbReference type="Gene3D" id="3.40.50.150">
    <property type="entry name" value="Vaccinia Virus protein VP39"/>
    <property type="match status" value="1"/>
</dbReference>
<dbReference type="InterPro" id="IPR013216">
    <property type="entry name" value="Methyltransf_11"/>
</dbReference>
<dbReference type="SUPFAM" id="SSF53335">
    <property type="entry name" value="S-adenosyl-L-methionine-dependent methyltransferases"/>
    <property type="match status" value="1"/>
</dbReference>
<dbReference type="InterPro" id="IPR029063">
    <property type="entry name" value="SAM-dependent_MTases_sf"/>
</dbReference>
<protein>
    <recommendedName>
        <fullName evidence="1">Methyltransferase type 11 domain-containing protein</fullName>
    </recommendedName>
</protein>
<name>A0A6J4KII5_9CHLR</name>
<dbReference type="PANTHER" id="PTHR42912">
    <property type="entry name" value="METHYLTRANSFERASE"/>
    <property type="match status" value="1"/>
</dbReference>
<evidence type="ECO:0000313" key="2">
    <source>
        <dbReference type="EMBL" id="CAA9305530.1"/>
    </source>
</evidence>
<dbReference type="Pfam" id="PF08241">
    <property type="entry name" value="Methyltransf_11"/>
    <property type="match status" value="1"/>
</dbReference>
<organism evidence="2">
    <name type="scientific">uncultured Chloroflexia bacterium</name>
    <dbReference type="NCBI Taxonomy" id="1672391"/>
    <lineage>
        <taxon>Bacteria</taxon>
        <taxon>Bacillati</taxon>
        <taxon>Chloroflexota</taxon>
        <taxon>Chloroflexia</taxon>
        <taxon>environmental samples</taxon>
    </lineage>
</organism>
<feature type="domain" description="Methyltransferase type 11" evidence="1">
    <location>
        <begin position="46"/>
        <end position="137"/>
    </location>
</feature>
<proteinExistence type="predicted"/>
<dbReference type="GO" id="GO:0008757">
    <property type="term" value="F:S-adenosylmethionine-dependent methyltransferase activity"/>
    <property type="evidence" value="ECO:0007669"/>
    <property type="project" value="InterPro"/>
</dbReference>
<dbReference type="EMBL" id="CADCTR010001647">
    <property type="protein sequence ID" value="CAA9305530.1"/>
    <property type="molecule type" value="Genomic_DNA"/>
</dbReference>
<dbReference type="PANTHER" id="PTHR42912:SF93">
    <property type="entry name" value="N6-ADENOSINE-METHYLTRANSFERASE TMT1A"/>
    <property type="match status" value="1"/>
</dbReference>
<gene>
    <name evidence="2" type="ORF">AVDCRST_MAG93-4891</name>
</gene>